<proteinExistence type="predicted"/>
<gene>
    <name evidence="2" type="ORF">FWK35_00023509</name>
</gene>
<keyword evidence="3" id="KW-1185">Reference proteome</keyword>
<protein>
    <submittedName>
        <fullName evidence="2">ATP-dependent DNA helicase</fullName>
    </submittedName>
</protein>
<keyword evidence="2" id="KW-0378">Hydrolase</keyword>
<dbReference type="OrthoDB" id="6601222at2759"/>
<evidence type="ECO:0000313" key="3">
    <source>
        <dbReference type="Proteomes" id="UP000478052"/>
    </source>
</evidence>
<keyword evidence="2" id="KW-0067">ATP-binding</keyword>
<comment type="caution">
    <text evidence="2">The sequence shown here is derived from an EMBL/GenBank/DDBJ whole genome shotgun (WGS) entry which is preliminary data.</text>
</comment>
<keyword evidence="2" id="KW-0547">Nucleotide-binding</keyword>
<accession>A0A6G0Y0M6</accession>
<organism evidence="2 3">
    <name type="scientific">Aphis craccivora</name>
    <name type="common">Cowpea aphid</name>
    <dbReference type="NCBI Taxonomy" id="307492"/>
    <lineage>
        <taxon>Eukaryota</taxon>
        <taxon>Metazoa</taxon>
        <taxon>Ecdysozoa</taxon>
        <taxon>Arthropoda</taxon>
        <taxon>Hexapoda</taxon>
        <taxon>Insecta</taxon>
        <taxon>Pterygota</taxon>
        <taxon>Neoptera</taxon>
        <taxon>Paraneoptera</taxon>
        <taxon>Hemiptera</taxon>
        <taxon>Sternorrhyncha</taxon>
        <taxon>Aphidomorpha</taxon>
        <taxon>Aphidoidea</taxon>
        <taxon>Aphididae</taxon>
        <taxon>Aphidini</taxon>
        <taxon>Aphis</taxon>
        <taxon>Aphis</taxon>
    </lineage>
</organism>
<dbReference type="AlphaFoldDB" id="A0A6G0Y0M6"/>
<name>A0A6G0Y0M6_APHCR</name>
<dbReference type="EMBL" id="VUJU01006969">
    <property type="protein sequence ID" value="KAF0747073.1"/>
    <property type="molecule type" value="Genomic_DNA"/>
</dbReference>
<keyword evidence="2" id="KW-0347">Helicase</keyword>
<feature type="region of interest" description="Disordered" evidence="1">
    <location>
        <begin position="88"/>
        <end position="118"/>
    </location>
</feature>
<sequence length="118" mass="13248">MQINKGQTVGGKEVAKRVWIKFDEPEVGSLTRQQIKNKLKPEGVHTDDMFNWTPIEITKLEFQLGNAEHHKVTRMQLPLVEALALTMHKSHGVDEGPPCRGDPARPDNPSSAKRPFNA</sequence>
<reference evidence="2 3" key="1">
    <citation type="submission" date="2019-08" db="EMBL/GenBank/DDBJ databases">
        <title>Whole genome of Aphis craccivora.</title>
        <authorList>
            <person name="Voronova N.V."/>
            <person name="Shulinski R.S."/>
            <person name="Bandarenka Y.V."/>
            <person name="Zhorov D.G."/>
            <person name="Warner D."/>
        </authorList>
    </citation>
    <scope>NUCLEOTIDE SEQUENCE [LARGE SCALE GENOMIC DNA]</scope>
    <source>
        <strain evidence="2">180601</strain>
        <tissue evidence="2">Whole Body</tissue>
    </source>
</reference>
<evidence type="ECO:0000256" key="1">
    <source>
        <dbReference type="SAM" id="MobiDB-lite"/>
    </source>
</evidence>
<dbReference type="GO" id="GO:0004386">
    <property type="term" value="F:helicase activity"/>
    <property type="evidence" value="ECO:0007669"/>
    <property type="project" value="UniProtKB-KW"/>
</dbReference>
<dbReference type="Proteomes" id="UP000478052">
    <property type="component" value="Unassembled WGS sequence"/>
</dbReference>
<evidence type="ECO:0000313" key="2">
    <source>
        <dbReference type="EMBL" id="KAF0747073.1"/>
    </source>
</evidence>